<reference evidence="2 3" key="1">
    <citation type="journal article" date="2014" name="Genome Announc.">
        <title>Draft Genome Sequence of Brevibacillus panacihumi Strain W25, a Halotolerant Hydrocarbon-Degrading Bacterium.</title>
        <authorList>
            <person name="Wang X."/>
            <person name="Jin D."/>
            <person name="Zhou L."/>
            <person name="Wu L."/>
            <person name="An W."/>
            <person name="Chen Y."/>
            <person name="Zhao L."/>
        </authorList>
    </citation>
    <scope>NUCLEOTIDE SEQUENCE [LARGE SCALE GENOMIC DNA]</scope>
    <source>
        <strain evidence="2 3">W25</strain>
    </source>
</reference>
<organism evidence="2 3">
    <name type="scientific">Brevibacillus panacihumi W25</name>
    <dbReference type="NCBI Taxonomy" id="1408254"/>
    <lineage>
        <taxon>Bacteria</taxon>
        <taxon>Bacillati</taxon>
        <taxon>Bacillota</taxon>
        <taxon>Bacilli</taxon>
        <taxon>Bacillales</taxon>
        <taxon>Paenibacillaceae</taxon>
        <taxon>Brevibacillus</taxon>
    </lineage>
</organism>
<dbReference type="InterPro" id="IPR009057">
    <property type="entry name" value="Homeodomain-like_sf"/>
</dbReference>
<dbReference type="InterPro" id="IPR051448">
    <property type="entry name" value="CdaR-like_regulators"/>
</dbReference>
<dbReference type="InterPro" id="IPR042070">
    <property type="entry name" value="PucR_C-HTH_sf"/>
</dbReference>
<gene>
    <name evidence="2" type="ORF">T458_03240</name>
</gene>
<dbReference type="RefSeq" id="WP_023554730.1">
    <property type="nucleotide sequence ID" value="NZ_KI629782.1"/>
</dbReference>
<dbReference type="PATRIC" id="fig|1408254.3.peg.659"/>
<evidence type="ECO:0000313" key="3">
    <source>
        <dbReference type="Proteomes" id="UP000017973"/>
    </source>
</evidence>
<accession>V6MDL1</accession>
<dbReference type="AlphaFoldDB" id="V6MDL1"/>
<dbReference type="PANTHER" id="PTHR33744">
    <property type="entry name" value="CARBOHYDRATE DIACID REGULATOR"/>
    <property type="match status" value="1"/>
</dbReference>
<dbReference type="HOGENOM" id="CLU_828138_0_0_9"/>
<protein>
    <recommendedName>
        <fullName evidence="1">PucR C-terminal helix-turn-helix domain-containing protein</fullName>
    </recommendedName>
</protein>
<sequence>MDWQKKADEIAQATGLPIRGMECSNVEWEPLLLEQERNGWELIYLAQNEDRAFLFLIQPDYWDRASRALLELYLTPAATSQPPQSIAEQLASWFQGLLDHPGTPPPRSVQQLTWREKRVIFLVERCRNESKWTWESVEPLLRDYIPDIQPTSLIIPLNPTHLLLIVPLSVIGTDGREDTLEWAYGLQELLACEVLDSFRVLVGPPFSSLTDAGRTFIELYHLSSALQRFRPSKMVAASWHYPLERWAAMLPDAVATGVLQAISSVRALPALSTEQKEALETLFAHQLNVSETARQLYIHRNTLLYRLDKITEATGLDPRHFPDAVLLQLHLLFGQN</sequence>
<dbReference type="SUPFAM" id="SSF46689">
    <property type="entry name" value="Homeodomain-like"/>
    <property type="match status" value="1"/>
</dbReference>
<comment type="caution">
    <text evidence="2">The sequence shown here is derived from an EMBL/GenBank/DDBJ whole genome shotgun (WGS) entry which is preliminary data.</text>
</comment>
<dbReference type="EMBL" id="AYJU01000001">
    <property type="protein sequence ID" value="EST56342.1"/>
    <property type="molecule type" value="Genomic_DNA"/>
</dbReference>
<dbReference type="Pfam" id="PF13556">
    <property type="entry name" value="HTH_30"/>
    <property type="match status" value="1"/>
</dbReference>
<dbReference type="InterPro" id="IPR025736">
    <property type="entry name" value="PucR_C-HTH_dom"/>
</dbReference>
<evidence type="ECO:0000259" key="1">
    <source>
        <dbReference type="Pfam" id="PF13556"/>
    </source>
</evidence>
<feature type="domain" description="PucR C-terminal helix-turn-helix" evidence="1">
    <location>
        <begin position="277"/>
        <end position="332"/>
    </location>
</feature>
<proteinExistence type="predicted"/>
<evidence type="ECO:0000313" key="2">
    <source>
        <dbReference type="EMBL" id="EST56342.1"/>
    </source>
</evidence>
<dbReference type="Gene3D" id="1.10.10.2840">
    <property type="entry name" value="PucR C-terminal helix-turn-helix domain"/>
    <property type="match status" value="1"/>
</dbReference>
<dbReference type="Proteomes" id="UP000017973">
    <property type="component" value="Unassembled WGS sequence"/>
</dbReference>
<name>V6MDL1_9BACL</name>
<keyword evidence="3" id="KW-1185">Reference proteome</keyword>
<dbReference type="eggNOG" id="COG3835">
    <property type="taxonomic scope" value="Bacteria"/>
</dbReference>
<dbReference type="STRING" id="1408254.T458_03240"/>
<dbReference type="PANTHER" id="PTHR33744:SF15">
    <property type="entry name" value="CARBOHYDRATE DIACID REGULATOR"/>
    <property type="match status" value="1"/>
</dbReference>